<keyword evidence="5" id="KW-1185">Reference proteome</keyword>
<dbReference type="SMART" id="SM00248">
    <property type="entry name" value="ANK"/>
    <property type="match status" value="2"/>
</dbReference>
<dbReference type="InterPro" id="IPR013087">
    <property type="entry name" value="Znf_C2H2_type"/>
</dbReference>
<feature type="region of interest" description="Disordered" evidence="2">
    <location>
        <begin position="1200"/>
        <end position="1222"/>
    </location>
</feature>
<feature type="region of interest" description="Disordered" evidence="2">
    <location>
        <begin position="517"/>
        <end position="537"/>
    </location>
</feature>
<dbReference type="Pfam" id="PF12796">
    <property type="entry name" value="Ank_2"/>
    <property type="match status" value="1"/>
</dbReference>
<feature type="region of interest" description="Disordered" evidence="2">
    <location>
        <begin position="276"/>
        <end position="297"/>
    </location>
</feature>
<dbReference type="InterPro" id="IPR002110">
    <property type="entry name" value="Ankyrin_rpt"/>
</dbReference>
<feature type="domain" description="Protein kinase" evidence="3">
    <location>
        <begin position="713"/>
        <end position="989"/>
    </location>
</feature>
<dbReference type="Gene3D" id="3.30.200.20">
    <property type="entry name" value="Phosphorylase Kinase, domain 1"/>
    <property type="match status" value="1"/>
</dbReference>
<dbReference type="GO" id="GO:0005524">
    <property type="term" value="F:ATP binding"/>
    <property type="evidence" value="ECO:0007669"/>
    <property type="project" value="InterPro"/>
</dbReference>
<dbReference type="PROSITE" id="PS50297">
    <property type="entry name" value="ANK_REP_REGION"/>
    <property type="match status" value="1"/>
</dbReference>
<dbReference type="PROSITE" id="PS00028">
    <property type="entry name" value="ZINC_FINGER_C2H2_1"/>
    <property type="match status" value="1"/>
</dbReference>
<name>A0A6G1IGJ3_9PLEO</name>
<evidence type="ECO:0000259" key="3">
    <source>
        <dbReference type="PROSITE" id="PS50011"/>
    </source>
</evidence>
<dbReference type="PANTHER" id="PTHR33112">
    <property type="entry name" value="DOMAIN PROTEIN, PUTATIVE-RELATED"/>
    <property type="match status" value="1"/>
</dbReference>
<dbReference type="GO" id="GO:0004672">
    <property type="term" value="F:protein kinase activity"/>
    <property type="evidence" value="ECO:0007669"/>
    <property type="project" value="InterPro"/>
</dbReference>
<dbReference type="Gene3D" id="1.10.510.10">
    <property type="entry name" value="Transferase(Phosphotransferase) domain 1"/>
    <property type="match status" value="1"/>
</dbReference>
<dbReference type="PROSITE" id="PS50088">
    <property type="entry name" value="ANK_REPEAT"/>
    <property type="match status" value="2"/>
</dbReference>
<dbReference type="OrthoDB" id="4062651at2759"/>
<dbReference type="Gene3D" id="1.25.40.20">
    <property type="entry name" value="Ankyrin repeat-containing domain"/>
    <property type="match status" value="1"/>
</dbReference>
<keyword evidence="1" id="KW-0040">ANK repeat</keyword>
<feature type="region of interest" description="Disordered" evidence="2">
    <location>
        <begin position="423"/>
        <end position="490"/>
    </location>
</feature>
<dbReference type="PANTHER" id="PTHR33112:SF16">
    <property type="entry name" value="HETEROKARYON INCOMPATIBILITY DOMAIN-CONTAINING PROTEIN"/>
    <property type="match status" value="1"/>
</dbReference>
<dbReference type="InterPro" id="IPR008271">
    <property type="entry name" value="Ser/Thr_kinase_AS"/>
</dbReference>
<evidence type="ECO:0000313" key="4">
    <source>
        <dbReference type="EMBL" id="KAF2677103.1"/>
    </source>
</evidence>
<protein>
    <recommendedName>
        <fullName evidence="3">Protein kinase domain-containing protein</fullName>
    </recommendedName>
</protein>
<dbReference type="Proteomes" id="UP000799291">
    <property type="component" value="Unassembled WGS sequence"/>
</dbReference>
<evidence type="ECO:0000313" key="5">
    <source>
        <dbReference type="Proteomes" id="UP000799291"/>
    </source>
</evidence>
<dbReference type="InterPro" id="IPR000719">
    <property type="entry name" value="Prot_kinase_dom"/>
</dbReference>
<dbReference type="InterPro" id="IPR036770">
    <property type="entry name" value="Ankyrin_rpt-contain_sf"/>
</dbReference>
<dbReference type="SUPFAM" id="SSF48403">
    <property type="entry name" value="Ankyrin repeat"/>
    <property type="match status" value="1"/>
</dbReference>
<sequence>MEPLTHQDSTFNFDFSFEMPNQTFNALKASGQGNTASGYFDEGIDTTTSSGSIFGQQSFDSIFDPSMSTGFGMEQPLTLDNTSGGASWGNVSANTTMTTFPATPAQSFDSIYNPQFSGAALGKRPLQLDVSDFPQAKRHESVGYSPFTGSASVTGSSWAVDTQPTPSSCGDVGLSDEAADVCATWFSKYNVLPSDRHIDSLSQLTGESPTAIRHWFGQALKQGMTYDSAYKSQTGFPQQQVDPIMFTGSSGPSDTSAPLFPELACSTDAQVTTAATTTTQGPLRGGRKGCNPTKDPELLKRDPNKIYQCTRKCGKRYGRKCDWKRNEEEGYPSKSWICALCVSQGDVRVKPCFRKYHFSQHFRNIHPGLNYADYEQASTVESDTDFPKKCGFCPHRFTERQDRIDHISEHFKQGKCMLDWVDDDDESRDSDNTDDNDDDNDRPDSGGFDNSRPFFPPNQDQQGGGSSSKHNGNGGHGGSGGSGQQSPQGGFFQFHLAQSTEATGTDASCANTHIRRGECNSSSSDKEHVHGGSDATEATHSNALAGDAITQPLNRLHSEGDRSLDQGQRGSRKSVDALKPVTVGQIPSSIAPDPPIEVDLLSEGLAGASPLNRSNDDERRTALIRAAELGNREVVQLLLDQGDRHINEDRRKTALHAAAASGHEEVVKLLLKRGGIDFDPMSNETRSALDPGAPYSAIDAVRRSVSPLDSQSFLSLKLLGTGGFSTVDEVVHRETSLRVSRKTLKNRDQSALEEMKKEVDVLQKLRHPHVVRFLGAYSKGDKMSILLSPVAETNLAAWLDKFAQNRPAGLSQIIVSMLGCLSSTVRYLHEQRPVVKHMDIKPQNILVMQGNQEFPHVVLSDFGISSFEETDSQGKSKPITRQYCAPEVSEGISREQAADIWSLGCVFAEMATVAFSEGNSNWLDFRREFRGREGKYYWQDVPALHNWLSLFLEASKDLTETTVVRTVKSMLNPEPTLRPNAAKLTMTFTPAPCCLSWPNEKVSYPGPLEESASVEMLVREDGVDCCAHLHLHGDTEDKQLCDSITHAKSWLDECSHEHDACRQQLGRTRPLPTRLVDIRPNGVAAGAVRIVDSAQLDSSSGSVDYISLGYLWGSNEPILSTDRLHAMQSELARDSLPRALNEAISAAERIGYRYIWVDSLCVLQDSEEDKERECLATADVYRNSALTIVLDQLNASVSEQASIHEHSSTTGDGIPQPSRTPSWTESSIAALPAIDFQTPGFGWDTRAWALQERFLSPRHLHLGEQQMYWECNALKASETFPRGLPPLLWEKVHTKPSSDVTTQLLGYTLKHELATHVEPEAINKESTGKARPMNECLRNQQWVRKEGDGIGDAMEAQMQLELCAAEHRRSADTIDNVKSKIHGSDRDDLLRQVIEKEPNMRPIQHRGVNETNDIIKNNLPLSTTGDADFWFCQPSGTAEHFTEHFNATLDHHARGGMSDDRVGTDLWIGNGGELDVSGNGNVNKGSEGNLAGVNVGMNGNGEGLNMDGDGMNADADGDAGFMGLFL</sequence>
<dbReference type="Pfam" id="PF00069">
    <property type="entry name" value="Pkinase"/>
    <property type="match status" value="1"/>
</dbReference>
<dbReference type="SMART" id="SM00220">
    <property type="entry name" value="S_TKc"/>
    <property type="match status" value="1"/>
</dbReference>
<feature type="compositionally biased region" description="Acidic residues" evidence="2">
    <location>
        <begin position="423"/>
        <end position="441"/>
    </location>
</feature>
<evidence type="ECO:0000256" key="1">
    <source>
        <dbReference type="PROSITE-ProRule" id="PRU00023"/>
    </source>
</evidence>
<feature type="repeat" description="ANK" evidence="1">
    <location>
        <begin position="618"/>
        <end position="650"/>
    </location>
</feature>
<feature type="region of interest" description="Disordered" evidence="2">
    <location>
        <begin position="558"/>
        <end position="580"/>
    </location>
</feature>
<dbReference type="Pfam" id="PF06985">
    <property type="entry name" value="HET"/>
    <property type="match status" value="1"/>
</dbReference>
<reference evidence="4" key="1">
    <citation type="journal article" date="2020" name="Stud. Mycol.">
        <title>101 Dothideomycetes genomes: a test case for predicting lifestyles and emergence of pathogens.</title>
        <authorList>
            <person name="Haridas S."/>
            <person name="Albert R."/>
            <person name="Binder M."/>
            <person name="Bloem J."/>
            <person name="Labutti K."/>
            <person name="Salamov A."/>
            <person name="Andreopoulos B."/>
            <person name="Baker S."/>
            <person name="Barry K."/>
            <person name="Bills G."/>
            <person name="Bluhm B."/>
            <person name="Cannon C."/>
            <person name="Castanera R."/>
            <person name="Culley D."/>
            <person name="Daum C."/>
            <person name="Ezra D."/>
            <person name="Gonzalez J."/>
            <person name="Henrissat B."/>
            <person name="Kuo A."/>
            <person name="Liang C."/>
            <person name="Lipzen A."/>
            <person name="Lutzoni F."/>
            <person name="Magnuson J."/>
            <person name="Mondo S."/>
            <person name="Nolan M."/>
            <person name="Ohm R."/>
            <person name="Pangilinan J."/>
            <person name="Park H.-J."/>
            <person name="Ramirez L."/>
            <person name="Alfaro M."/>
            <person name="Sun H."/>
            <person name="Tritt A."/>
            <person name="Yoshinaga Y."/>
            <person name="Zwiers L.-H."/>
            <person name="Turgeon B."/>
            <person name="Goodwin S."/>
            <person name="Spatafora J."/>
            <person name="Crous P."/>
            <person name="Grigoriev I."/>
        </authorList>
    </citation>
    <scope>NUCLEOTIDE SEQUENCE</scope>
    <source>
        <strain evidence="4">CBS 122367</strain>
    </source>
</reference>
<feature type="repeat" description="ANK" evidence="1">
    <location>
        <begin position="650"/>
        <end position="674"/>
    </location>
</feature>
<dbReference type="PROSITE" id="PS50011">
    <property type="entry name" value="PROTEIN_KINASE_DOM"/>
    <property type="match status" value="1"/>
</dbReference>
<gene>
    <name evidence="4" type="ORF">K458DRAFT_165705</name>
</gene>
<dbReference type="InterPro" id="IPR010730">
    <property type="entry name" value="HET"/>
</dbReference>
<accession>A0A6G1IGJ3</accession>
<evidence type="ECO:0000256" key="2">
    <source>
        <dbReference type="SAM" id="MobiDB-lite"/>
    </source>
</evidence>
<organism evidence="4 5">
    <name type="scientific">Lentithecium fluviatile CBS 122367</name>
    <dbReference type="NCBI Taxonomy" id="1168545"/>
    <lineage>
        <taxon>Eukaryota</taxon>
        <taxon>Fungi</taxon>
        <taxon>Dikarya</taxon>
        <taxon>Ascomycota</taxon>
        <taxon>Pezizomycotina</taxon>
        <taxon>Dothideomycetes</taxon>
        <taxon>Pleosporomycetidae</taxon>
        <taxon>Pleosporales</taxon>
        <taxon>Massarineae</taxon>
        <taxon>Lentitheciaceae</taxon>
        <taxon>Lentithecium</taxon>
    </lineage>
</organism>
<dbReference type="CDD" id="cd00180">
    <property type="entry name" value="PKc"/>
    <property type="match status" value="1"/>
</dbReference>
<dbReference type="InterPro" id="IPR011009">
    <property type="entry name" value="Kinase-like_dom_sf"/>
</dbReference>
<dbReference type="SUPFAM" id="SSF56112">
    <property type="entry name" value="Protein kinase-like (PK-like)"/>
    <property type="match status" value="1"/>
</dbReference>
<proteinExistence type="predicted"/>
<feature type="compositionally biased region" description="Gly residues" evidence="2">
    <location>
        <begin position="462"/>
        <end position="483"/>
    </location>
</feature>
<dbReference type="EMBL" id="MU005626">
    <property type="protein sequence ID" value="KAF2677103.1"/>
    <property type="molecule type" value="Genomic_DNA"/>
</dbReference>
<dbReference type="PROSITE" id="PS00108">
    <property type="entry name" value="PROTEIN_KINASE_ST"/>
    <property type="match status" value="1"/>
</dbReference>